<dbReference type="Gene3D" id="1.10.630.10">
    <property type="entry name" value="Cytochrome P450"/>
    <property type="match status" value="1"/>
</dbReference>
<dbReference type="PANTHER" id="PTHR46696">
    <property type="entry name" value="P450, PUTATIVE (EUROFUNG)-RELATED"/>
    <property type="match status" value="1"/>
</dbReference>
<organism evidence="8 9">
    <name type="scientific">Krasilnikovia cinnamomea</name>
    <dbReference type="NCBI Taxonomy" id="349313"/>
    <lineage>
        <taxon>Bacteria</taxon>
        <taxon>Bacillati</taxon>
        <taxon>Actinomycetota</taxon>
        <taxon>Actinomycetes</taxon>
        <taxon>Micromonosporales</taxon>
        <taxon>Micromonosporaceae</taxon>
        <taxon>Krasilnikovia</taxon>
    </lineage>
</organism>
<reference evidence="8 9" key="1">
    <citation type="submission" date="2019-02" db="EMBL/GenBank/DDBJ databases">
        <title>Sequencing the genomes of 1000 actinobacteria strains.</title>
        <authorList>
            <person name="Klenk H.-P."/>
        </authorList>
    </citation>
    <scope>NUCLEOTIDE SEQUENCE [LARGE SCALE GENOMIC DNA]</scope>
    <source>
        <strain evidence="8 9">DSM 45162</strain>
    </source>
</reference>
<dbReference type="PRINTS" id="PR00359">
    <property type="entry name" value="BP450"/>
</dbReference>
<evidence type="ECO:0000256" key="5">
    <source>
        <dbReference type="ARBA" id="ARBA00023004"/>
    </source>
</evidence>
<keyword evidence="3 7" id="KW-0479">Metal-binding</keyword>
<keyword evidence="2 7" id="KW-0349">Heme</keyword>
<dbReference type="InterPro" id="IPR036396">
    <property type="entry name" value="Cyt_P450_sf"/>
</dbReference>
<dbReference type="GO" id="GO:0020037">
    <property type="term" value="F:heme binding"/>
    <property type="evidence" value="ECO:0007669"/>
    <property type="project" value="InterPro"/>
</dbReference>
<evidence type="ECO:0000256" key="2">
    <source>
        <dbReference type="ARBA" id="ARBA00022617"/>
    </source>
</evidence>
<dbReference type="RefSeq" id="WP_130507639.1">
    <property type="nucleotide sequence ID" value="NZ_SHKY01000001.1"/>
</dbReference>
<dbReference type="PANTHER" id="PTHR46696:SF1">
    <property type="entry name" value="CYTOCHROME P450 YJIB-RELATED"/>
    <property type="match status" value="1"/>
</dbReference>
<dbReference type="PROSITE" id="PS00086">
    <property type="entry name" value="CYTOCHROME_P450"/>
    <property type="match status" value="1"/>
</dbReference>
<evidence type="ECO:0000256" key="7">
    <source>
        <dbReference type="RuleBase" id="RU000461"/>
    </source>
</evidence>
<evidence type="ECO:0000313" key="8">
    <source>
        <dbReference type="EMBL" id="RZU48385.1"/>
    </source>
</evidence>
<sequence>MADLRRTAAFAAALYRRRLEFAYHGYVRRDPMSLLHLRAGRENPYAVYDGMRQAGPLAPTRLGNWVTVSHSVCGTVLRDRRFGVNATELTVTAPGDEFDMSFLDRDPPDHTRLRRLAQPAFSPRQMAGYRPRVEARVDELLDRAGDDFDLVSAFAAPLPIAVITDLLGVPDADADRFTRYGAVIGSALEGIHSLRHAARLKAANDELRALFESLFALRRREPADDVISRIVAAEGDQIQPGEMLPMCSLLLVAGFETTVNLIGNAVHALLGHPRQWADLCADPAGLAGPAIEETLRWDPPVQRTARCAQQDVELEGRTVAKGKFVVTLLGAANRDPEVWREPDRFDIHREQTADHLAFSSGIHYCVGAPLARLEATIALRRLAERLPGLRRNGPLRRRASSVVRGPLHLPVRTSAPARRVDHGLSA</sequence>
<dbReference type="FunFam" id="1.10.630.10:FF:000018">
    <property type="entry name" value="Cytochrome P450 monooxygenase"/>
    <property type="match status" value="1"/>
</dbReference>
<dbReference type="GO" id="GO:0017000">
    <property type="term" value="P:antibiotic biosynthetic process"/>
    <property type="evidence" value="ECO:0007669"/>
    <property type="project" value="UniProtKB-ARBA"/>
</dbReference>
<comment type="caution">
    <text evidence="8">The sequence shown here is derived from an EMBL/GenBank/DDBJ whole genome shotgun (WGS) entry which is preliminary data.</text>
</comment>
<evidence type="ECO:0008006" key="10">
    <source>
        <dbReference type="Google" id="ProtNLM"/>
    </source>
</evidence>
<keyword evidence="6 7" id="KW-0503">Monooxygenase</keyword>
<dbReference type="InterPro" id="IPR002397">
    <property type="entry name" value="Cyt_P450_B"/>
</dbReference>
<comment type="similarity">
    <text evidence="1 7">Belongs to the cytochrome P450 family.</text>
</comment>
<name>A0A4Q7ZE89_9ACTN</name>
<gene>
    <name evidence="8" type="ORF">EV385_0099</name>
</gene>
<dbReference type="OrthoDB" id="4156795at2"/>
<evidence type="ECO:0000256" key="6">
    <source>
        <dbReference type="ARBA" id="ARBA00023033"/>
    </source>
</evidence>
<evidence type="ECO:0000256" key="1">
    <source>
        <dbReference type="ARBA" id="ARBA00010617"/>
    </source>
</evidence>
<keyword evidence="9" id="KW-1185">Reference proteome</keyword>
<dbReference type="Proteomes" id="UP000292564">
    <property type="component" value="Unassembled WGS sequence"/>
</dbReference>
<evidence type="ECO:0000256" key="3">
    <source>
        <dbReference type="ARBA" id="ARBA00022723"/>
    </source>
</evidence>
<dbReference type="Pfam" id="PF00067">
    <property type="entry name" value="p450"/>
    <property type="match status" value="1"/>
</dbReference>
<dbReference type="InterPro" id="IPR001128">
    <property type="entry name" value="Cyt_P450"/>
</dbReference>
<keyword evidence="5 7" id="KW-0408">Iron</keyword>
<evidence type="ECO:0000256" key="4">
    <source>
        <dbReference type="ARBA" id="ARBA00023002"/>
    </source>
</evidence>
<dbReference type="CDD" id="cd20625">
    <property type="entry name" value="CYP164-like"/>
    <property type="match status" value="1"/>
</dbReference>
<protein>
    <recommendedName>
        <fullName evidence="10">Cytochrome P450</fullName>
    </recommendedName>
</protein>
<keyword evidence="4 7" id="KW-0560">Oxidoreductase</keyword>
<dbReference type="SUPFAM" id="SSF48264">
    <property type="entry name" value="Cytochrome P450"/>
    <property type="match status" value="1"/>
</dbReference>
<accession>A0A4Q7ZE89</accession>
<dbReference type="GO" id="GO:0016705">
    <property type="term" value="F:oxidoreductase activity, acting on paired donors, with incorporation or reduction of molecular oxygen"/>
    <property type="evidence" value="ECO:0007669"/>
    <property type="project" value="InterPro"/>
</dbReference>
<dbReference type="InterPro" id="IPR017972">
    <property type="entry name" value="Cyt_P450_CS"/>
</dbReference>
<evidence type="ECO:0000313" key="9">
    <source>
        <dbReference type="Proteomes" id="UP000292564"/>
    </source>
</evidence>
<proteinExistence type="inferred from homology"/>
<dbReference type="GO" id="GO:0004497">
    <property type="term" value="F:monooxygenase activity"/>
    <property type="evidence" value="ECO:0007669"/>
    <property type="project" value="UniProtKB-KW"/>
</dbReference>
<dbReference type="AlphaFoldDB" id="A0A4Q7ZE89"/>
<dbReference type="EMBL" id="SHKY01000001">
    <property type="protein sequence ID" value="RZU48385.1"/>
    <property type="molecule type" value="Genomic_DNA"/>
</dbReference>
<dbReference type="GO" id="GO:0005506">
    <property type="term" value="F:iron ion binding"/>
    <property type="evidence" value="ECO:0007669"/>
    <property type="project" value="InterPro"/>
</dbReference>
<dbReference type="PRINTS" id="PR00385">
    <property type="entry name" value="P450"/>
</dbReference>